<accession>A0A5E4NNZ2</accession>
<sequence>MISEHRRRSGVYRSARDSTISVAGTREDRERQRGETSPEYRSPAGHNFGGEVPTLARPTEIRTCWLHDAEKSAPLLVFSAAEMPVPSKKSGRGKAVRSSPLRNHREPTQNLMLAGTLDRGFAR</sequence>
<feature type="compositionally biased region" description="Basic and acidic residues" evidence="1">
    <location>
        <begin position="25"/>
        <end position="38"/>
    </location>
</feature>
<gene>
    <name evidence="2" type="ORF">CINCED_3A017380</name>
</gene>
<proteinExistence type="predicted"/>
<evidence type="ECO:0000313" key="3">
    <source>
        <dbReference type="Proteomes" id="UP000325440"/>
    </source>
</evidence>
<dbReference type="AlphaFoldDB" id="A0A5E4NNZ2"/>
<feature type="region of interest" description="Disordered" evidence="1">
    <location>
        <begin position="1"/>
        <end position="54"/>
    </location>
</feature>
<name>A0A5E4NNZ2_9HEMI</name>
<organism evidence="2 3">
    <name type="scientific">Cinara cedri</name>
    <dbReference type="NCBI Taxonomy" id="506608"/>
    <lineage>
        <taxon>Eukaryota</taxon>
        <taxon>Metazoa</taxon>
        <taxon>Ecdysozoa</taxon>
        <taxon>Arthropoda</taxon>
        <taxon>Hexapoda</taxon>
        <taxon>Insecta</taxon>
        <taxon>Pterygota</taxon>
        <taxon>Neoptera</taxon>
        <taxon>Paraneoptera</taxon>
        <taxon>Hemiptera</taxon>
        <taxon>Sternorrhyncha</taxon>
        <taxon>Aphidomorpha</taxon>
        <taxon>Aphidoidea</taxon>
        <taxon>Aphididae</taxon>
        <taxon>Lachninae</taxon>
        <taxon>Cinara</taxon>
    </lineage>
</organism>
<reference evidence="2 3" key="1">
    <citation type="submission" date="2019-08" db="EMBL/GenBank/DDBJ databases">
        <authorList>
            <person name="Alioto T."/>
            <person name="Alioto T."/>
            <person name="Gomez Garrido J."/>
        </authorList>
    </citation>
    <scope>NUCLEOTIDE SEQUENCE [LARGE SCALE GENOMIC DNA]</scope>
</reference>
<keyword evidence="3" id="KW-1185">Reference proteome</keyword>
<feature type="region of interest" description="Disordered" evidence="1">
    <location>
        <begin position="84"/>
        <end position="123"/>
    </location>
</feature>
<evidence type="ECO:0000256" key="1">
    <source>
        <dbReference type="SAM" id="MobiDB-lite"/>
    </source>
</evidence>
<dbReference type="Proteomes" id="UP000325440">
    <property type="component" value="Unassembled WGS sequence"/>
</dbReference>
<dbReference type="EMBL" id="CABPRJ010002375">
    <property type="protein sequence ID" value="VVC44091.1"/>
    <property type="molecule type" value="Genomic_DNA"/>
</dbReference>
<protein>
    <submittedName>
        <fullName evidence="2">Uncharacterized protein</fullName>
    </submittedName>
</protein>
<feature type="compositionally biased region" description="Basic residues" evidence="1">
    <location>
        <begin position="1"/>
        <end position="10"/>
    </location>
</feature>
<evidence type="ECO:0000313" key="2">
    <source>
        <dbReference type="EMBL" id="VVC44091.1"/>
    </source>
</evidence>